<evidence type="ECO:0000313" key="8">
    <source>
        <dbReference type="Proteomes" id="UP000295146"/>
    </source>
</evidence>
<dbReference type="EMBL" id="SODP01000001">
    <property type="protein sequence ID" value="TDW77344.1"/>
    <property type="molecule type" value="Genomic_DNA"/>
</dbReference>
<comment type="caution">
    <text evidence="7">The sequence shown here is derived from an EMBL/GenBank/DDBJ whole genome shotgun (WGS) entry which is preliminary data.</text>
</comment>
<feature type="transmembrane region" description="Helical" evidence="6">
    <location>
        <begin position="244"/>
        <end position="266"/>
    </location>
</feature>
<evidence type="ECO:0000256" key="6">
    <source>
        <dbReference type="SAM" id="Phobius"/>
    </source>
</evidence>
<feature type="transmembrane region" description="Helical" evidence="6">
    <location>
        <begin position="69"/>
        <end position="87"/>
    </location>
</feature>
<organism evidence="7 8">
    <name type="scientific">Kribbella pratensis</name>
    <dbReference type="NCBI Taxonomy" id="2512112"/>
    <lineage>
        <taxon>Bacteria</taxon>
        <taxon>Bacillati</taxon>
        <taxon>Actinomycetota</taxon>
        <taxon>Actinomycetes</taxon>
        <taxon>Propionibacteriales</taxon>
        <taxon>Kribbellaceae</taxon>
        <taxon>Kribbella</taxon>
    </lineage>
</organism>
<dbReference type="InterPro" id="IPR022791">
    <property type="entry name" value="L-PG_synthase/AglD"/>
</dbReference>
<protein>
    <recommendedName>
        <fullName evidence="9">Lysylphosphatidylglycerol synthase-like protein</fullName>
    </recommendedName>
</protein>
<keyword evidence="4 6" id="KW-1133">Transmembrane helix</keyword>
<evidence type="ECO:0000256" key="5">
    <source>
        <dbReference type="ARBA" id="ARBA00023136"/>
    </source>
</evidence>
<feature type="transmembrane region" description="Helical" evidence="6">
    <location>
        <begin position="150"/>
        <end position="169"/>
    </location>
</feature>
<evidence type="ECO:0000256" key="1">
    <source>
        <dbReference type="ARBA" id="ARBA00004651"/>
    </source>
</evidence>
<feature type="transmembrane region" description="Helical" evidence="6">
    <location>
        <begin position="176"/>
        <end position="194"/>
    </location>
</feature>
<reference evidence="7 8" key="1">
    <citation type="submission" date="2019-03" db="EMBL/GenBank/DDBJ databases">
        <title>Genomic Encyclopedia of Type Strains, Phase III (KMG-III): the genomes of soil and plant-associated and newly described type strains.</title>
        <authorList>
            <person name="Whitman W."/>
        </authorList>
    </citation>
    <scope>NUCLEOTIDE SEQUENCE [LARGE SCALE GENOMIC DNA]</scope>
    <source>
        <strain evidence="7 8">VKM Ac-2573</strain>
    </source>
</reference>
<keyword evidence="2" id="KW-1003">Cell membrane</keyword>
<feature type="transmembrane region" description="Helical" evidence="6">
    <location>
        <begin position="107"/>
        <end position="130"/>
    </location>
</feature>
<evidence type="ECO:0000256" key="4">
    <source>
        <dbReference type="ARBA" id="ARBA00022989"/>
    </source>
</evidence>
<feature type="transmembrane region" description="Helical" evidence="6">
    <location>
        <begin position="31"/>
        <end position="49"/>
    </location>
</feature>
<dbReference type="AlphaFoldDB" id="A0A4R8CMR4"/>
<evidence type="ECO:0000256" key="2">
    <source>
        <dbReference type="ARBA" id="ARBA00022475"/>
    </source>
</evidence>
<accession>A0A4R8CMR4</accession>
<dbReference type="Proteomes" id="UP000295146">
    <property type="component" value="Unassembled WGS sequence"/>
</dbReference>
<dbReference type="PANTHER" id="PTHR39087:SF2">
    <property type="entry name" value="UPF0104 MEMBRANE PROTEIN MJ1595"/>
    <property type="match status" value="1"/>
</dbReference>
<proteinExistence type="predicted"/>
<evidence type="ECO:0000313" key="7">
    <source>
        <dbReference type="EMBL" id="TDW77344.1"/>
    </source>
</evidence>
<feature type="transmembrane region" description="Helical" evidence="6">
    <location>
        <begin position="315"/>
        <end position="342"/>
    </location>
</feature>
<dbReference type="PANTHER" id="PTHR39087">
    <property type="entry name" value="UPF0104 MEMBRANE PROTEIN MJ1595"/>
    <property type="match status" value="1"/>
</dbReference>
<sequence length="354" mass="38265">MSVGHCRHRHTRVVPSKDRAPRTRPAWHRRLWSAVSLVILFAVVEYVVLPKLALARESLHRVSELNLAWLILAVALEAGSLVCYSLFSRALLGKDQLPFSWILRSDLTGYGVSHVVPGGAATATALRFRLLVMGGAQPTNVTATVTAEAIGSPLALVLLAWLTSIPAVFLREASTAYLIGFLIGLVVLISAFLADRGRSSIEHLAARLLRAVLGRLPQRVRPWISTVARRLRDVVADPEVRKAFLIWATLNWLLDAAVLWTFLAAFGERVHPIVVLIAYCAANLAAVVPLTPGGIGVVEGIAVSSLIGFGVDGQAALLAVLSWRLLQFWAPVPLAGLCYLSLRAQGALMPAKQT</sequence>
<comment type="subcellular location">
    <subcellularLocation>
        <location evidence="1">Cell membrane</location>
        <topology evidence="1">Multi-pass membrane protein</topology>
    </subcellularLocation>
</comment>
<feature type="transmembrane region" description="Helical" evidence="6">
    <location>
        <begin position="273"/>
        <end position="295"/>
    </location>
</feature>
<dbReference type="Pfam" id="PF03706">
    <property type="entry name" value="LPG_synthase_TM"/>
    <property type="match status" value="1"/>
</dbReference>
<gene>
    <name evidence="7" type="ORF">EV653_2509</name>
</gene>
<keyword evidence="3 6" id="KW-0812">Transmembrane</keyword>
<evidence type="ECO:0000256" key="3">
    <source>
        <dbReference type="ARBA" id="ARBA00022692"/>
    </source>
</evidence>
<dbReference type="GO" id="GO:0005886">
    <property type="term" value="C:plasma membrane"/>
    <property type="evidence" value="ECO:0007669"/>
    <property type="project" value="UniProtKB-SubCell"/>
</dbReference>
<keyword evidence="5 6" id="KW-0472">Membrane</keyword>
<evidence type="ECO:0008006" key="9">
    <source>
        <dbReference type="Google" id="ProtNLM"/>
    </source>
</evidence>
<keyword evidence="8" id="KW-1185">Reference proteome</keyword>
<dbReference type="OrthoDB" id="3214926at2"/>
<dbReference type="NCBIfam" id="TIGR00374">
    <property type="entry name" value="flippase-like domain"/>
    <property type="match status" value="1"/>
</dbReference>
<name>A0A4R8CMR4_9ACTN</name>